<feature type="compositionally biased region" description="Basic and acidic residues" evidence="1">
    <location>
        <begin position="60"/>
        <end position="79"/>
    </location>
</feature>
<dbReference type="AlphaFoldDB" id="A0A0D3EU22"/>
<name>A0A0D3EU22_9ORYZ</name>
<dbReference type="InterPro" id="IPR055411">
    <property type="entry name" value="LRR_FXL15/At3g58940/PEG3-like"/>
</dbReference>
<dbReference type="STRING" id="65489.A0A0D3EU22"/>
<dbReference type="InterPro" id="IPR053772">
    <property type="entry name" value="At1g61320/At1g61330-like"/>
</dbReference>
<dbReference type="InterPro" id="IPR006566">
    <property type="entry name" value="FBD"/>
</dbReference>
<accession>A0A0D3EU22</accession>
<dbReference type="SUPFAM" id="SSF52047">
    <property type="entry name" value="RNI-like"/>
    <property type="match status" value="1"/>
</dbReference>
<organism evidence="3">
    <name type="scientific">Oryza barthii</name>
    <dbReference type="NCBI Taxonomy" id="65489"/>
    <lineage>
        <taxon>Eukaryota</taxon>
        <taxon>Viridiplantae</taxon>
        <taxon>Streptophyta</taxon>
        <taxon>Embryophyta</taxon>
        <taxon>Tracheophyta</taxon>
        <taxon>Spermatophyta</taxon>
        <taxon>Magnoliopsida</taxon>
        <taxon>Liliopsida</taxon>
        <taxon>Poales</taxon>
        <taxon>Poaceae</taxon>
        <taxon>BOP clade</taxon>
        <taxon>Oryzoideae</taxon>
        <taxon>Oryzeae</taxon>
        <taxon>Oryzinae</taxon>
        <taxon>Oryza</taxon>
    </lineage>
</organism>
<dbReference type="PANTHER" id="PTHR34145:SF28">
    <property type="entry name" value="F-BOX DOMAIN-CONTAINING PROTEIN"/>
    <property type="match status" value="1"/>
</dbReference>
<feature type="domain" description="F-box" evidence="2">
    <location>
        <begin position="144"/>
        <end position="180"/>
    </location>
</feature>
<dbReference type="Pfam" id="PF08387">
    <property type="entry name" value="FBD"/>
    <property type="match status" value="1"/>
</dbReference>
<dbReference type="SUPFAM" id="SSF81383">
    <property type="entry name" value="F-box domain"/>
    <property type="match status" value="1"/>
</dbReference>
<dbReference type="Proteomes" id="UP000026960">
    <property type="component" value="Chromosome 1"/>
</dbReference>
<sequence length="571" mass="64219">MASCELLELADKERRREGRWGRSARRPRRAAAAWEARRRGGGPGGGAAWEARRRRRGGRRREGGGAKERRNQKTYRACDRFPLLEARPVRKSEAPDSFAPLPSPSPPLRIHPRKPPPPPIPPRRTDGTNPTQAPPPPPRRRGGHDYLSGLPDDVILAILSRLTTRQAVTLSALSRRFRVLPSQFGRVDSALVADPALPLPSLPARPSFIRRLSFAPQTRRFSSSAFGRLLDAAADRGLSELAVRLPRSAFLPQNLLSIRSLTVVSLDSCALPRWCPAACPGLRTLKLHHVAIPQRMISVILKAAPVLETLEMVYCMGFAGSCSMESSTVRNLLFKSALEQREVTVKMAGLRTITLYTRPKVQSVRLDPAPEIRKAYLHIARPRVKLQFRIRPFLDAGTGLTCLTLRGMAIKLLSSEYKDTPNLAVQFEDLRILSVSLDFSNERELIFLLKLLESCHNLQQLTLSAVDAKDDTALPNFADHEERLSKLSCLTKSLEQLKFLGFRPQRYQKELFIFLLTQATNLKKMAVEFPKDQEAAVRRILSVRKAPTQKKTTKYKQYYLELEYPVEPNCS</sequence>
<proteinExistence type="predicted"/>
<dbReference type="PANTHER" id="PTHR34145">
    <property type="entry name" value="OS02G0105600 PROTEIN"/>
    <property type="match status" value="1"/>
</dbReference>
<dbReference type="Pfam" id="PF24758">
    <property type="entry name" value="LRR_At5g56370"/>
    <property type="match status" value="1"/>
</dbReference>
<dbReference type="InterPro" id="IPR032675">
    <property type="entry name" value="LRR_dom_sf"/>
</dbReference>
<evidence type="ECO:0000259" key="2">
    <source>
        <dbReference type="PROSITE" id="PS50181"/>
    </source>
</evidence>
<dbReference type="Gene3D" id="3.80.10.10">
    <property type="entry name" value="Ribonuclease Inhibitor"/>
    <property type="match status" value="1"/>
</dbReference>
<reference evidence="3" key="1">
    <citation type="journal article" date="2009" name="Rice">
        <title>De Novo Next Generation Sequencing of Plant Genomes.</title>
        <authorList>
            <person name="Rounsley S."/>
            <person name="Marri P.R."/>
            <person name="Yu Y."/>
            <person name="He R."/>
            <person name="Sisneros N."/>
            <person name="Goicoechea J.L."/>
            <person name="Lee S.J."/>
            <person name="Angelova A."/>
            <person name="Kudrna D."/>
            <person name="Luo M."/>
            <person name="Affourtit J."/>
            <person name="Desany B."/>
            <person name="Knight J."/>
            <person name="Niazi F."/>
            <person name="Egholm M."/>
            <person name="Wing R.A."/>
        </authorList>
    </citation>
    <scope>NUCLEOTIDE SEQUENCE [LARGE SCALE GENOMIC DNA]</scope>
    <source>
        <strain evidence="3">cv. IRGC 105608</strain>
    </source>
</reference>
<feature type="compositionally biased region" description="Pro residues" evidence="1">
    <location>
        <begin position="101"/>
        <end position="122"/>
    </location>
</feature>
<keyword evidence="4" id="KW-1185">Reference proteome</keyword>
<evidence type="ECO:0000313" key="3">
    <source>
        <dbReference type="EnsemblPlants" id="OBART01G31040.1"/>
    </source>
</evidence>
<evidence type="ECO:0000313" key="4">
    <source>
        <dbReference type="Proteomes" id="UP000026960"/>
    </source>
</evidence>
<dbReference type="EnsemblPlants" id="OBART01G31040.1">
    <property type="protein sequence ID" value="OBART01G31040.1"/>
    <property type="gene ID" value="OBART01G31040"/>
</dbReference>
<reference evidence="3" key="2">
    <citation type="submission" date="2015-03" db="UniProtKB">
        <authorList>
            <consortium name="EnsemblPlants"/>
        </authorList>
    </citation>
    <scope>IDENTIFICATION</scope>
</reference>
<dbReference type="InterPro" id="IPR036047">
    <property type="entry name" value="F-box-like_dom_sf"/>
</dbReference>
<feature type="region of interest" description="Disordered" evidence="1">
    <location>
        <begin position="14"/>
        <end position="146"/>
    </location>
</feature>
<dbReference type="eggNOG" id="ENOG502R3AI">
    <property type="taxonomic scope" value="Eukaryota"/>
</dbReference>
<dbReference type="InterPro" id="IPR001810">
    <property type="entry name" value="F-box_dom"/>
</dbReference>
<dbReference type="HOGENOM" id="CLU_546757_0_0_1"/>
<evidence type="ECO:0000256" key="1">
    <source>
        <dbReference type="SAM" id="MobiDB-lite"/>
    </source>
</evidence>
<dbReference type="Pfam" id="PF00646">
    <property type="entry name" value="F-box"/>
    <property type="match status" value="1"/>
</dbReference>
<dbReference type="Gramene" id="OBART01G31040.1">
    <property type="protein sequence ID" value="OBART01G31040.1"/>
    <property type="gene ID" value="OBART01G31040"/>
</dbReference>
<dbReference type="PaxDb" id="65489-OBART01G31040.1"/>
<protein>
    <recommendedName>
        <fullName evidence="2">F-box domain-containing protein</fullName>
    </recommendedName>
</protein>
<dbReference type="PROSITE" id="PS50181">
    <property type="entry name" value="FBOX"/>
    <property type="match status" value="1"/>
</dbReference>